<dbReference type="CDD" id="cd24032">
    <property type="entry name" value="ASKHA_NBD_TsaB"/>
    <property type="match status" value="1"/>
</dbReference>
<proteinExistence type="predicted"/>
<evidence type="ECO:0000259" key="1">
    <source>
        <dbReference type="Pfam" id="PF00814"/>
    </source>
</evidence>
<evidence type="ECO:0000313" key="2">
    <source>
        <dbReference type="EMBL" id="PZD95639.1"/>
    </source>
</evidence>
<dbReference type="PANTHER" id="PTHR11735:SF11">
    <property type="entry name" value="TRNA THREONYLCARBAMOYLADENOSINE BIOSYNTHESIS PROTEIN TSAB"/>
    <property type="match status" value="1"/>
</dbReference>
<dbReference type="GO" id="GO:0005829">
    <property type="term" value="C:cytosol"/>
    <property type="evidence" value="ECO:0007669"/>
    <property type="project" value="TreeGrafter"/>
</dbReference>
<dbReference type="RefSeq" id="WP_111147269.1">
    <property type="nucleotide sequence ID" value="NZ_QKRB01000044.1"/>
</dbReference>
<dbReference type="EMBL" id="QKRB01000044">
    <property type="protein sequence ID" value="PZD95639.1"/>
    <property type="molecule type" value="Genomic_DNA"/>
</dbReference>
<comment type="caution">
    <text evidence="2">The sequence shown here is derived from an EMBL/GenBank/DDBJ whole genome shotgun (WGS) entry which is preliminary data.</text>
</comment>
<sequence length="278" mass="29784">MTAQQEGFYRDGSPVILALDTSTAALAAAVVHGGSTLADIQSFAERNHSVLTVSKVQELLQVAGLDASALDGITVGQGPGSYTGMRIAVTVGKTLAWVWDKPLIGVSSLEALAYGAYREGGEAQLAGAVKQQDVEGLQTTRREWYVPLMDARRGQVYTGLFEAGEGGWQRRRPDGIRLMQKWVDELLELALQDKPASIRIGGDPSLHEEEAGRLAASLSGRSIQVQIVPNDMEGRSLGMLGADRLLRGEQDDIHSFVPNYTQLAEAEAKLAAARQQGG</sequence>
<gene>
    <name evidence="2" type="primary">tsaB</name>
    <name evidence="2" type="ORF">DNH61_14060</name>
</gene>
<accession>A0A2W1LA82</accession>
<feature type="domain" description="Gcp-like" evidence="1">
    <location>
        <begin position="43"/>
        <end position="119"/>
    </location>
</feature>
<keyword evidence="2" id="KW-0808">Transferase</keyword>
<keyword evidence="3" id="KW-1185">Reference proteome</keyword>
<dbReference type="GO" id="GO:0016740">
    <property type="term" value="F:transferase activity"/>
    <property type="evidence" value="ECO:0007669"/>
    <property type="project" value="UniProtKB-KW"/>
</dbReference>
<dbReference type="InterPro" id="IPR000905">
    <property type="entry name" value="Gcp-like_dom"/>
</dbReference>
<dbReference type="AlphaFoldDB" id="A0A2W1LA82"/>
<dbReference type="Gene3D" id="3.30.420.40">
    <property type="match status" value="1"/>
</dbReference>
<name>A0A2W1LA82_9BACL</name>
<reference evidence="2 3" key="1">
    <citation type="submission" date="2018-06" db="EMBL/GenBank/DDBJ databases">
        <title>Paenibacillus imtechensis sp. nov.</title>
        <authorList>
            <person name="Pinnaka A.K."/>
            <person name="Singh H."/>
            <person name="Kaur M."/>
        </authorList>
    </citation>
    <scope>NUCLEOTIDE SEQUENCE [LARGE SCALE GENOMIC DNA]</scope>
    <source>
        <strain evidence="2 3">SMB1</strain>
    </source>
</reference>
<dbReference type="OrthoDB" id="9784166at2"/>
<dbReference type="Proteomes" id="UP000249522">
    <property type="component" value="Unassembled WGS sequence"/>
</dbReference>
<dbReference type="SUPFAM" id="SSF53067">
    <property type="entry name" value="Actin-like ATPase domain"/>
    <property type="match status" value="2"/>
</dbReference>
<dbReference type="Pfam" id="PF00814">
    <property type="entry name" value="TsaD"/>
    <property type="match status" value="1"/>
</dbReference>
<dbReference type="PANTHER" id="PTHR11735">
    <property type="entry name" value="TRNA N6-ADENOSINE THREONYLCARBAMOYLTRANSFERASE"/>
    <property type="match status" value="1"/>
</dbReference>
<dbReference type="InterPro" id="IPR043129">
    <property type="entry name" value="ATPase_NBD"/>
</dbReference>
<organism evidence="2 3">
    <name type="scientific">Paenibacillus sambharensis</name>
    <dbReference type="NCBI Taxonomy" id="1803190"/>
    <lineage>
        <taxon>Bacteria</taxon>
        <taxon>Bacillati</taxon>
        <taxon>Bacillota</taxon>
        <taxon>Bacilli</taxon>
        <taxon>Bacillales</taxon>
        <taxon>Paenibacillaceae</taxon>
        <taxon>Paenibacillus</taxon>
    </lineage>
</organism>
<evidence type="ECO:0000313" key="3">
    <source>
        <dbReference type="Proteomes" id="UP000249522"/>
    </source>
</evidence>
<protein>
    <submittedName>
        <fullName evidence="2">tRNA (Adenosine(37)-N6)-threonylcarbamoyltransferase complex dimerization subunit type 1 TsaB</fullName>
    </submittedName>
</protein>
<dbReference type="GO" id="GO:0002949">
    <property type="term" value="P:tRNA threonylcarbamoyladenosine modification"/>
    <property type="evidence" value="ECO:0007669"/>
    <property type="project" value="InterPro"/>
</dbReference>
<dbReference type="InterPro" id="IPR022496">
    <property type="entry name" value="T6A_TsaB"/>
</dbReference>
<dbReference type="NCBIfam" id="TIGR03725">
    <property type="entry name" value="T6A_YeaZ"/>
    <property type="match status" value="1"/>
</dbReference>